<keyword evidence="9" id="KW-1185">Reference proteome</keyword>
<evidence type="ECO:0000313" key="8">
    <source>
        <dbReference type="EMBL" id="MDN4613030.1"/>
    </source>
</evidence>
<evidence type="ECO:0000259" key="7">
    <source>
        <dbReference type="PROSITE" id="PS50847"/>
    </source>
</evidence>
<protein>
    <submittedName>
        <fullName evidence="8">Phosphodiester glycosidase family protein</fullName>
    </submittedName>
</protein>
<dbReference type="Proteomes" id="UP001174208">
    <property type="component" value="Unassembled WGS sequence"/>
</dbReference>
<comment type="caution">
    <text evidence="8">The sequence shown here is derived from an EMBL/GenBank/DDBJ whole genome shotgun (WGS) entry which is preliminary data.</text>
</comment>
<evidence type="ECO:0000256" key="4">
    <source>
        <dbReference type="ARBA" id="ARBA00023088"/>
    </source>
</evidence>
<keyword evidence="3" id="KW-0732">Signal</keyword>
<accession>A0ABT8K6F3</accession>
<sequence>MRSENVATPPSRRVGPARVVALALALGLAASAVPAYSTLGGDTAAAAPDTGGLNLAGDGSSLLTASTDALAPGLTLTDFRRLQSAGWVTGHVMRADLSTPTLKLDVLDGGSVSGGAPVSEQITGSGAIAAVNGDYFDMNYSGAPVGTNISPTTGVRSAAGSPRQSFTITDGVAAVQNLLVSGTVAIDGGAPLTLGGVNTPSLASGKIGWYTAAWGAHPLSRPLGAPDALAASVAMVTVKDGVVESVTTDPAAVSGPTSIPDGTGVLIGREAGAATLGALTVGQQVDVTVGSDVDLAVGGSQRMIVDGVQTTEDQVEAARTAVGVSRDGTEVTVVSIDGRQGDGRGMTIQELGRLLLDLGAYNAVNLDGGGSTTLIARRPGTTEPAVINRPSDGTERAVANSLAFFSTAPATGAKDVKVAPASTLPDSDAVFPGLGRTLSGVGLDANNAGVAVSGTFSAAAGATITSVDGATARVIGATPGATTVSYTAQGKTATTPVRVLGDLQRLRPSSTVVALPDPGQTAAITVSGVDGDGFSAPLEAADVAVTSGPDVTVTAEGRDAFRITPTTGSGSATVTFTAGGRSVDVAVTIGYRSESVADFSDGADWKTAADRATGTMTTSTGPNGEPALALDYDFTTSTATRGFYAVFPEMSTAGSLGRQVAGQPQALTLWLKGDGSGAWPRIQLKNGAGTTVNLDGPFVDFTGWKQIRFPVPAGTPYPLSLQRIRMLETKSTASYKGHVEIAGLEAVVAPDVEQPAAPVVHDPVVVANGSVDGRGQRIAVMSDAQFVGRNPDSDLVQAARRTLREIVAAKPDFLVIDGDFVDEASPADFALAKEVLDEEVGDAVPYLYVPGNHEVMGGSIANFQAVFGATNHTATVGGTRIITLNSSAGTFRGSDPAQLAWFDDQLDAAAADRSVTGVLVFAHHPADDPQPDKASQLGDRYEAAAFTARVAEFRSDSGKSAAVINGHVGAFSATSTSGVSQLINGNSGKSPSGTPATGGFTGWTLLGLNPSSGVVGTDPVTVADRTRWMRAEIKPRVDSLRLTAPAVLTAGETAAVSATLVQDGTREVPVAWPVSAQWGGDGVVVDDGLGTKLEKAVAATGVLRVNPETGEVTALAAGTATLTVTVNGVTATADVRVAAAPGGPGGGDPGDGGPGNGGPGDGGPGDGGPGDGGPGDGGPGDGDVVDDSGDGSEATAVSDAGPSALAETGAADPLPLLLTALLVLAAGGVLLTHRLRRRA</sequence>
<feature type="compositionally biased region" description="Gly residues" evidence="5">
    <location>
        <begin position="1142"/>
        <end position="1181"/>
    </location>
</feature>
<evidence type="ECO:0000256" key="2">
    <source>
        <dbReference type="ARBA" id="ARBA00022525"/>
    </source>
</evidence>
<name>A0ABT8K6F3_9MICO</name>
<dbReference type="Pfam" id="PF00149">
    <property type="entry name" value="Metallophos"/>
    <property type="match status" value="1"/>
</dbReference>
<evidence type="ECO:0000313" key="9">
    <source>
        <dbReference type="Proteomes" id="UP001174208"/>
    </source>
</evidence>
<evidence type="ECO:0000256" key="1">
    <source>
        <dbReference type="ARBA" id="ARBA00022512"/>
    </source>
</evidence>
<dbReference type="PROSITE" id="PS50847">
    <property type="entry name" value="GRAM_POS_ANCHORING"/>
    <property type="match status" value="1"/>
</dbReference>
<dbReference type="PANTHER" id="PTHR40446:SF2">
    <property type="entry name" value="N-ACETYLGLUCOSAMINE-1-PHOSPHODIESTER ALPHA-N-ACETYLGLUCOSAMINIDASE"/>
    <property type="match status" value="1"/>
</dbReference>
<dbReference type="InterPro" id="IPR008979">
    <property type="entry name" value="Galactose-bd-like_sf"/>
</dbReference>
<proteinExistence type="predicted"/>
<gene>
    <name evidence="8" type="ORF">P5G50_01085</name>
</gene>
<dbReference type="SUPFAM" id="SSF56300">
    <property type="entry name" value="Metallo-dependent phosphatases"/>
    <property type="match status" value="1"/>
</dbReference>
<dbReference type="InterPro" id="IPR004843">
    <property type="entry name" value="Calcineurin-like_PHP"/>
</dbReference>
<keyword evidence="2" id="KW-0964">Secreted</keyword>
<keyword evidence="1" id="KW-0134">Cell wall</keyword>
<feature type="domain" description="Gram-positive cocci surface proteins LPxTG" evidence="7">
    <location>
        <begin position="1205"/>
        <end position="1239"/>
    </location>
</feature>
<keyword evidence="6" id="KW-0472">Membrane</keyword>
<feature type="region of interest" description="Disordered" evidence="5">
    <location>
        <begin position="1137"/>
        <end position="1207"/>
    </location>
</feature>
<dbReference type="SUPFAM" id="SSF49785">
    <property type="entry name" value="Galactose-binding domain-like"/>
    <property type="match status" value="1"/>
</dbReference>
<dbReference type="GO" id="GO:0016798">
    <property type="term" value="F:hydrolase activity, acting on glycosyl bonds"/>
    <property type="evidence" value="ECO:0007669"/>
    <property type="project" value="UniProtKB-KW"/>
</dbReference>
<dbReference type="Gene3D" id="3.60.21.10">
    <property type="match status" value="1"/>
</dbReference>
<dbReference type="RefSeq" id="WP_301209844.1">
    <property type="nucleotide sequence ID" value="NZ_JAROCF010000001.1"/>
</dbReference>
<evidence type="ECO:0000256" key="3">
    <source>
        <dbReference type="ARBA" id="ARBA00022729"/>
    </source>
</evidence>
<keyword evidence="6" id="KW-0812">Transmembrane</keyword>
<organism evidence="8 9">
    <name type="scientific">Leifsonia williamsii</name>
    <dbReference type="NCBI Taxonomy" id="3035919"/>
    <lineage>
        <taxon>Bacteria</taxon>
        <taxon>Bacillati</taxon>
        <taxon>Actinomycetota</taxon>
        <taxon>Actinomycetes</taxon>
        <taxon>Micrococcales</taxon>
        <taxon>Microbacteriaceae</taxon>
        <taxon>Leifsonia</taxon>
    </lineage>
</organism>
<evidence type="ECO:0000256" key="6">
    <source>
        <dbReference type="SAM" id="Phobius"/>
    </source>
</evidence>
<keyword evidence="6" id="KW-1133">Transmembrane helix</keyword>
<dbReference type="InterPro" id="IPR018711">
    <property type="entry name" value="NAGPA"/>
</dbReference>
<evidence type="ECO:0000256" key="5">
    <source>
        <dbReference type="SAM" id="MobiDB-lite"/>
    </source>
</evidence>
<dbReference type="InterPro" id="IPR019931">
    <property type="entry name" value="LPXTG_anchor"/>
</dbReference>
<dbReference type="Gene3D" id="2.60.40.1080">
    <property type="match status" value="1"/>
</dbReference>
<dbReference type="InterPro" id="IPR029052">
    <property type="entry name" value="Metallo-depent_PP-like"/>
</dbReference>
<dbReference type="PANTHER" id="PTHR40446">
    <property type="entry name" value="N-ACETYLGLUCOSAMINE-1-PHOSPHODIESTER ALPHA-N-ACETYLGLUCOSAMINIDASE"/>
    <property type="match status" value="1"/>
</dbReference>
<keyword evidence="8" id="KW-0378">Hydrolase</keyword>
<keyword evidence="8" id="KW-0326">Glycosidase</keyword>
<dbReference type="Pfam" id="PF09992">
    <property type="entry name" value="NAGPA"/>
    <property type="match status" value="1"/>
</dbReference>
<keyword evidence="4" id="KW-0572">Peptidoglycan-anchor</keyword>
<reference evidence="8" key="1">
    <citation type="submission" date="2023-06" db="EMBL/GenBank/DDBJ databases">
        <title>MT1 and MT2 Draft Genomes of Novel Species.</title>
        <authorList>
            <person name="Venkateswaran K."/>
        </authorList>
    </citation>
    <scope>NUCLEOTIDE SEQUENCE</scope>
    <source>
        <strain evidence="8">F6_8S_P_1B</strain>
    </source>
</reference>
<dbReference type="EMBL" id="JAROCF010000001">
    <property type="protein sequence ID" value="MDN4613030.1"/>
    <property type="molecule type" value="Genomic_DNA"/>
</dbReference>
<feature type="transmembrane region" description="Helical" evidence="6">
    <location>
        <begin position="1214"/>
        <end position="1232"/>
    </location>
</feature>